<evidence type="ECO:0000313" key="3">
    <source>
        <dbReference type="Proteomes" id="UP001301350"/>
    </source>
</evidence>
<evidence type="ECO:0000313" key="2">
    <source>
        <dbReference type="EMBL" id="KAK4537594.1"/>
    </source>
</evidence>
<evidence type="ECO:0000256" key="1">
    <source>
        <dbReference type="SAM" id="MobiDB-lite"/>
    </source>
</evidence>
<feature type="compositionally biased region" description="Basic and acidic residues" evidence="1">
    <location>
        <begin position="163"/>
        <end position="183"/>
    </location>
</feature>
<dbReference type="EMBL" id="JANCYW010000013">
    <property type="protein sequence ID" value="KAK4537594.1"/>
    <property type="molecule type" value="Genomic_DNA"/>
</dbReference>
<protein>
    <submittedName>
        <fullName evidence="2">Uncharacterized protein</fullName>
    </submittedName>
</protein>
<accession>A0AAV9IZ59</accession>
<reference evidence="2 3" key="1">
    <citation type="submission" date="2022-07" db="EMBL/GenBank/DDBJ databases">
        <title>Genome-wide signatures of adaptation to extreme environments.</title>
        <authorList>
            <person name="Cho C.H."/>
            <person name="Yoon H.S."/>
        </authorList>
    </citation>
    <scope>NUCLEOTIDE SEQUENCE [LARGE SCALE GENOMIC DNA]</scope>
    <source>
        <strain evidence="2 3">DBV 063 E5</strain>
    </source>
</reference>
<proteinExistence type="predicted"/>
<comment type="caution">
    <text evidence="2">The sequence shown here is derived from an EMBL/GenBank/DDBJ whole genome shotgun (WGS) entry which is preliminary data.</text>
</comment>
<sequence length="408" mass="45375">MGRLSAAHNVRASVMNTHELEATYTSLASRGSSAVKQSYHRTLKRVVLPELEQLLEKRAGDTASMAEDRWTASTLLRREDMVRLVSAMAAATGLPSGNEGLAMLRWRLLHESKVHQYARNVLYYLRNQQRVRERCRKSKAAARDRSRKRANIAVERKEGVEEGVVEKCSEERTSSEVSEKNAETEPSSSASREGLAEVAWNEELDFLFSPLLPAAPEEEWLSLGQLTAKGNEEATPWFAPEEYDLGISALDEVSRAHTSLSELLDVPATLSATPMGAGERLGRRTSRLLRVMGDVTPVKHAGQVRSRESSPESCRSRSESLHVAGAKSAELESIPSRSSSFDEAMEAFYDKNEEAPRSPAAPARPLLLHGLHSCGEQERRVNRPSVSLDVGRKHHRPLIHQENTRRVV</sequence>
<keyword evidence="3" id="KW-1185">Reference proteome</keyword>
<name>A0AAV9IZ59_CYACA</name>
<organism evidence="2 3">
    <name type="scientific">Cyanidium caldarium</name>
    <name type="common">Red alga</name>
    <dbReference type="NCBI Taxonomy" id="2771"/>
    <lineage>
        <taxon>Eukaryota</taxon>
        <taxon>Rhodophyta</taxon>
        <taxon>Bangiophyceae</taxon>
        <taxon>Cyanidiales</taxon>
        <taxon>Cyanidiaceae</taxon>
        <taxon>Cyanidium</taxon>
    </lineage>
</organism>
<gene>
    <name evidence="2" type="ORF">CDCA_CDCA13G3619</name>
</gene>
<dbReference type="Proteomes" id="UP001301350">
    <property type="component" value="Unassembled WGS sequence"/>
</dbReference>
<dbReference type="AlphaFoldDB" id="A0AAV9IZ59"/>
<feature type="region of interest" description="Disordered" evidence="1">
    <location>
        <begin position="163"/>
        <end position="194"/>
    </location>
</feature>